<evidence type="ECO:0000313" key="1">
    <source>
        <dbReference type="EMBL" id="VEV95059.1"/>
    </source>
</evidence>
<sequence>MPAQLKRRLSLFVLLVALIAAALLAHWLLIGRYVESTDNAYVQGEITRVSSQLNARIDQVLVKTISTERKISAWRSA</sequence>
<protein>
    <submittedName>
        <fullName evidence="1">Uncharacterized protein</fullName>
    </submittedName>
</protein>
<reference evidence="1" key="1">
    <citation type="submission" date="2019-02" db="EMBL/GenBank/DDBJ databases">
        <authorList>
            <consortium name="Genoscope - CEA"/>
            <person name="William W."/>
        </authorList>
    </citation>
    <scope>NUCLEOTIDE SEQUENCE [LARGE SCALE GENOMIC DNA]</scope>
    <source>
        <strain evidence="1">YSy11</strain>
    </source>
</reference>
<gene>
    <name evidence="1" type="ORF">PMYSY11_0012</name>
</gene>
<dbReference type="AlphaFoldDB" id="A0A653DZ13"/>
<accession>A0A653DZ13</accession>
<organism evidence="1">
    <name type="scientific">Pseudomonas marincola</name>
    <dbReference type="NCBI Taxonomy" id="437900"/>
    <lineage>
        <taxon>Bacteria</taxon>
        <taxon>Pseudomonadati</taxon>
        <taxon>Pseudomonadota</taxon>
        <taxon>Gammaproteobacteria</taxon>
        <taxon>Pseudomonadales</taxon>
        <taxon>Pseudomonadaceae</taxon>
        <taxon>Pseudomonas</taxon>
    </lineage>
</organism>
<dbReference type="EMBL" id="LR215729">
    <property type="protein sequence ID" value="VEV95059.1"/>
    <property type="molecule type" value="Genomic_DNA"/>
</dbReference>
<name>A0A653DZ13_9PSED</name>
<proteinExistence type="predicted"/>